<name>A0AAV4JFW3_9GAST</name>
<dbReference type="EMBL" id="BMAT01006865">
    <property type="protein sequence ID" value="GFS21285.1"/>
    <property type="molecule type" value="Genomic_DNA"/>
</dbReference>
<comment type="caution">
    <text evidence="1">The sequence shown here is derived from an EMBL/GenBank/DDBJ whole genome shotgun (WGS) entry which is preliminary data.</text>
</comment>
<sequence>MIDVAIKIFVPPKWDWWASFAWSDPLAEEELLVWRPFVGGDEHEQTVRADEVELFPRDECTRQDHANVRQEKCHHNVRNAAFCPLKK</sequence>
<protein>
    <submittedName>
        <fullName evidence="1">Uncharacterized protein</fullName>
    </submittedName>
</protein>
<organism evidence="1 2">
    <name type="scientific">Elysia marginata</name>
    <dbReference type="NCBI Taxonomy" id="1093978"/>
    <lineage>
        <taxon>Eukaryota</taxon>
        <taxon>Metazoa</taxon>
        <taxon>Spiralia</taxon>
        <taxon>Lophotrochozoa</taxon>
        <taxon>Mollusca</taxon>
        <taxon>Gastropoda</taxon>
        <taxon>Heterobranchia</taxon>
        <taxon>Euthyneura</taxon>
        <taxon>Panpulmonata</taxon>
        <taxon>Sacoglossa</taxon>
        <taxon>Placobranchoidea</taxon>
        <taxon>Plakobranchidae</taxon>
        <taxon>Elysia</taxon>
    </lineage>
</organism>
<reference evidence="1 2" key="1">
    <citation type="journal article" date="2021" name="Elife">
        <title>Chloroplast acquisition without the gene transfer in kleptoplastic sea slugs, Plakobranchus ocellatus.</title>
        <authorList>
            <person name="Maeda T."/>
            <person name="Takahashi S."/>
            <person name="Yoshida T."/>
            <person name="Shimamura S."/>
            <person name="Takaki Y."/>
            <person name="Nagai Y."/>
            <person name="Toyoda A."/>
            <person name="Suzuki Y."/>
            <person name="Arimoto A."/>
            <person name="Ishii H."/>
            <person name="Satoh N."/>
            <person name="Nishiyama T."/>
            <person name="Hasebe M."/>
            <person name="Maruyama T."/>
            <person name="Minagawa J."/>
            <person name="Obokata J."/>
            <person name="Shigenobu S."/>
        </authorList>
    </citation>
    <scope>NUCLEOTIDE SEQUENCE [LARGE SCALE GENOMIC DNA]</scope>
</reference>
<keyword evidence="2" id="KW-1185">Reference proteome</keyword>
<evidence type="ECO:0000313" key="1">
    <source>
        <dbReference type="EMBL" id="GFS21285.1"/>
    </source>
</evidence>
<gene>
    <name evidence="1" type="ORF">ElyMa_003335000</name>
</gene>
<accession>A0AAV4JFW3</accession>
<evidence type="ECO:0000313" key="2">
    <source>
        <dbReference type="Proteomes" id="UP000762676"/>
    </source>
</evidence>
<dbReference type="AlphaFoldDB" id="A0AAV4JFW3"/>
<proteinExistence type="predicted"/>
<dbReference type="Proteomes" id="UP000762676">
    <property type="component" value="Unassembled WGS sequence"/>
</dbReference>